<dbReference type="Pfam" id="PF00126">
    <property type="entry name" value="HTH_1"/>
    <property type="match status" value="1"/>
</dbReference>
<evidence type="ECO:0000256" key="5">
    <source>
        <dbReference type="SAM" id="SignalP"/>
    </source>
</evidence>
<feature type="signal peptide" evidence="5">
    <location>
        <begin position="1"/>
        <end position="22"/>
    </location>
</feature>
<evidence type="ECO:0000256" key="1">
    <source>
        <dbReference type="ARBA" id="ARBA00009437"/>
    </source>
</evidence>
<evidence type="ECO:0000256" key="3">
    <source>
        <dbReference type="ARBA" id="ARBA00023125"/>
    </source>
</evidence>
<dbReference type="GO" id="GO:0003677">
    <property type="term" value="F:DNA binding"/>
    <property type="evidence" value="ECO:0007669"/>
    <property type="project" value="UniProtKB-KW"/>
</dbReference>
<dbReference type="PANTHER" id="PTHR30346">
    <property type="entry name" value="TRANSCRIPTIONAL DUAL REGULATOR HCAR-RELATED"/>
    <property type="match status" value="1"/>
</dbReference>
<evidence type="ECO:0000313" key="8">
    <source>
        <dbReference type="Proteomes" id="UP000198967"/>
    </source>
</evidence>
<feature type="domain" description="HTH lysR-type" evidence="6">
    <location>
        <begin position="1"/>
        <end position="59"/>
    </location>
</feature>
<dbReference type="GO" id="GO:0003700">
    <property type="term" value="F:DNA-binding transcription factor activity"/>
    <property type="evidence" value="ECO:0007669"/>
    <property type="project" value="InterPro"/>
</dbReference>
<dbReference type="RefSeq" id="WP_093085308.1">
    <property type="nucleotide sequence ID" value="NZ_FNBE01000010.1"/>
</dbReference>
<dbReference type="InterPro" id="IPR036388">
    <property type="entry name" value="WH-like_DNA-bd_sf"/>
</dbReference>
<dbReference type="PROSITE" id="PS50931">
    <property type="entry name" value="HTH_LYSR"/>
    <property type="match status" value="1"/>
</dbReference>
<dbReference type="SUPFAM" id="SSF53850">
    <property type="entry name" value="Periplasmic binding protein-like II"/>
    <property type="match status" value="1"/>
</dbReference>
<comment type="similarity">
    <text evidence="1">Belongs to the LysR transcriptional regulatory family.</text>
</comment>
<dbReference type="AlphaFoldDB" id="A0A1G7SSP0"/>
<dbReference type="GO" id="GO:0032993">
    <property type="term" value="C:protein-DNA complex"/>
    <property type="evidence" value="ECO:0007669"/>
    <property type="project" value="TreeGrafter"/>
</dbReference>
<gene>
    <name evidence="7" type="ORF">SAMN05216377_11087</name>
</gene>
<keyword evidence="2" id="KW-0805">Transcription regulation</keyword>
<organism evidence="7 8">
    <name type="scientific">Pseudonocardia oroxyli</name>
    <dbReference type="NCBI Taxonomy" id="366584"/>
    <lineage>
        <taxon>Bacteria</taxon>
        <taxon>Bacillati</taxon>
        <taxon>Actinomycetota</taxon>
        <taxon>Actinomycetes</taxon>
        <taxon>Pseudonocardiales</taxon>
        <taxon>Pseudonocardiaceae</taxon>
        <taxon>Pseudonocardia</taxon>
    </lineage>
</organism>
<accession>A0A1G7SSP0</accession>
<dbReference type="InterPro" id="IPR036390">
    <property type="entry name" value="WH_DNA-bd_sf"/>
</dbReference>
<protein>
    <submittedName>
        <fullName evidence="7">DNA-binding transcriptional regulator, LysR family</fullName>
    </submittedName>
</protein>
<evidence type="ECO:0000313" key="7">
    <source>
        <dbReference type="EMBL" id="SDG26146.1"/>
    </source>
</evidence>
<reference evidence="7 8" key="1">
    <citation type="submission" date="2016-10" db="EMBL/GenBank/DDBJ databases">
        <authorList>
            <person name="de Groot N.N."/>
        </authorList>
    </citation>
    <scope>NUCLEOTIDE SEQUENCE [LARGE SCALE GENOMIC DNA]</scope>
    <source>
        <strain evidence="7 8">CGMCC 4.3143</strain>
    </source>
</reference>
<feature type="chain" id="PRO_5039704968" evidence="5">
    <location>
        <begin position="23"/>
        <end position="304"/>
    </location>
</feature>
<dbReference type="Proteomes" id="UP000198967">
    <property type="component" value="Unassembled WGS sequence"/>
</dbReference>
<dbReference type="InterPro" id="IPR005119">
    <property type="entry name" value="LysR_subst-bd"/>
</dbReference>
<keyword evidence="5" id="KW-0732">Signal</keyword>
<dbReference type="OrthoDB" id="3673085at2"/>
<dbReference type="SUPFAM" id="SSF46785">
    <property type="entry name" value="Winged helix' DNA-binding domain"/>
    <property type="match status" value="1"/>
</dbReference>
<dbReference type="PANTHER" id="PTHR30346:SF29">
    <property type="entry name" value="LYSR SUBSTRATE-BINDING"/>
    <property type="match status" value="1"/>
</dbReference>
<keyword evidence="3 7" id="KW-0238">DNA-binding</keyword>
<keyword evidence="4" id="KW-0804">Transcription</keyword>
<dbReference type="Pfam" id="PF03466">
    <property type="entry name" value="LysR_substrate"/>
    <property type="match status" value="1"/>
</dbReference>
<dbReference type="EMBL" id="FNBE01000010">
    <property type="protein sequence ID" value="SDG26146.1"/>
    <property type="molecule type" value="Genomic_DNA"/>
</dbReference>
<evidence type="ECO:0000256" key="4">
    <source>
        <dbReference type="ARBA" id="ARBA00023163"/>
    </source>
</evidence>
<keyword evidence="8" id="KW-1185">Reference proteome</keyword>
<sequence length="304" mass="32542">MYRLQHLATLHAVVATGSFALAARELGYTPSAVSQQVAALERDTGLVLFERQAHAVRVTAAGHRIAELARGILAGVEELRAEAGRWADGQAGQVRIGAFPTAGERIVPGALAAVAAKHPHAEVILTEGEPSALLDPLAAGELDIALVYEYALRPRSWPDALVDTPLLHEDLLLLRPAEERETTPSAHELATRRWIASGRASDGATALVRWCAAAGFEPNVVHHSDDYDVVRELVVAVRGVAMVPALGHRPDTRITATATGARRTVHVLHRRGDTNPLLPVVLSALRAAMPTSAHLVEVTRLPHQ</sequence>
<dbReference type="Gene3D" id="3.40.190.10">
    <property type="entry name" value="Periplasmic binding protein-like II"/>
    <property type="match status" value="2"/>
</dbReference>
<dbReference type="Gene3D" id="1.10.10.10">
    <property type="entry name" value="Winged helix-like DNA-binding domain superfamily/Winged helix DNA-binding domain"/>
    <property type="match status" value="1"/>
</dbReference>
<dbReference type="STRING" id="366584.SAMN05216377_11087"/>
<evidence type="ECO:0000259" key="6">
    <source>
        <dbReference type="PROSITE" id="PS50931"/>
    </source>
</evidence>
<evidence type="ECO:0000256" key="2">
    <source>
        <dbReference type="ARBA" id="ARBA00023015"/>
    </source>
</evidence>
<dbReference type="InterPro" id="IPR000847">
    <property type="entry name" value="LysR_HTH_N"/>
</dbReference>
<proteinExistence type="inferred from homology"/>
<name>A0A1G7SSP0_PSEOR</name>